<gene>
    <name evidence="1" type="ORF">IWQ60_005379</name>
</gene>
<name>A0A9W8A6E1_9FUNG</name>
<dbReference type="InterPro" id="IPR019419">
    <property type="entry name" value="AIM19"/>
</dbReference>
<accession>A0A9W8A6E1</accession>
<keyword evidence="2" id="KW-1185">Reference proteome</keyword>
<evidence type="ECO:0000313" key="1">
    <source>
        <dbReference type="EMBL" id="KAJ1924178.1"/>
    </source>
</evidence>
<comment type="caution">
    <text evidence="1">The sequence shown here is derived from an EMBL/GenBank/DDBJ whole genome shotgun (WGS) entry which is preliminary data.</text>
</comment>
<dbReference type="Pfam" id="PF10315">
    <property type="entry name" value="Aim19"/>
    <property type="match status" value="1"/>
</dbReference>
<reference evidence="1" key="1">
    <citation type="submission" date="2022-07" db="EMBL/GenBank/DDBJ databases">
        <title>Phylogenomic reconstructions and comparative analyses of Kickxellomycotina fungi.</title>
        <authorList>
            <person name="Reynolds N.K."/>
            <person name="Stajich J.E."/>
            <person name="Barry K."/>
            <person name="Grigoriev I.V."/>
            <person name="Crous P."/>
            <person name="Smith M.E."/>
        </authorList>
    </citation>
    <scope>NUCLEOTIDE SEQUENCE</scope>
    <source>
        <strain evidence="1">RSA 861</strain>
    </source>
</reference>
<evidence type="ECO:0000313" key="2">
    <source>
        <dbReference type="Proteomes" id="UP001150569"/>
    </source>
</evidence>
<organism evidence="1 2">
    <name type="scientific">Tieghemiomyces parasiticus</name>
    <dbReference type="NCBI Taxonomy" id="78921"/>
    <lineage>
        <taxon>Eukaryota</taxon>
        <taxon>Fungi</taxon>
        <taxon>Fungi incertae sedis</taxon>
        <taxon>Zoopagomycota</taxon>
        <taxon>Kickxellomycotina</taxon>
        <taxon>Dimargaritomycetes</taxon>
        <taxon>Dimargaritales</taxon>
        <taxon>Dimargaritaceae</taxon>
        <taxon>Tieghemiomyces</taxon>
    </lineage>
</organism>
<dbReference type="OrthoDB" id="5554402at2759"/>
<sequence>MPTEEPSGGYYTKYNPANDRSFLDRWARSPYPAWANSALCLTAFQLALRKVPGLPYPLYSFGFAVPFALAGYASHIHDYEIGAGVCTAWSLSWALLHSYKAVRSRQWQSLTILGLISANGAVYARRYFDLA</sequence>
<proteinExistence type="predicted"/>
<dbReference type="AlphaFoldDB" id="A0A9W8A6E1"/>
<dbReference type="EMBL" id="JANBPT010000288">
    <property type="protein sequence ID" value="KAJ1924178.1"/>
    <property type="molecule type" value="Genomic_DNA"/>
</dbReference>
<dbReference type="Proteomes" id="UP001150569">
    <property type="component" value="Unassembled WGS sequence"/>
</dbReference>
<protein>
    <submittedName>
        <fullName evidence="1">Uncharacterized protein</fullName>
    </submittedName>
</protein>